<protein>
    <submittedName>
        <fullName evidence="1">Uncharacterized protein</fullName>
    </submittedName>
</protein>
<dbReference type="AlphaFoldDB" id="A0A0F9D5G8"/>
<dbReference type="EMBL" id="LAZR01033141">
    <property type="protein sequence ID" value="KKL48941.1"/>
    <property type="molecule type" value="Genomic_DNA"/>
</dbReference>
<comment type="caution">
    <text evidence="1">The sequence shown here is derived from an EMBL/GenBank/DDBJ whole genome shotgun (WGS) entry which is preliminary data.</text>
</comment>
<gene>
    <name evidence="1" type="ORF">LCGC14_2320490</name>
</gene>
<proteinExistence type="predicted"/>
<accession>A0A0F9D5G8</accession>
<sequence length="64" mass="7819">MTKGRITFYKPEKRIIEKEELPFDNYDAALRYAQAMRRVHGWDIKDIRMLEEAGVKVHKYNREY</sequence>
<evidence type="ECO:0000313" key="1">
    <source>
        <dbReference type="EMBL" id="KKL48941.1"/>
    </source>
</evidence>
<reference evidence="1" key="1">
    <citation type="journal article" date="2015" name="Nature">
        <title>Complex archaea that bridge the gap between prokaryotes and eukaryotes.</title>
        <authorList>
            <person name="Spang A."/>
            <person name="Saw J.H."/>
            <person name="Jorgensen S.L."/>
            <person name="Zaremba-Niedzwiedzka K."/>
            <person name="Martijn J."/>
            <person name="Lind A.E."/>
            <person name="van Eijk R."/>
            <person name="Schleper C."/>
            <person name="Guy L."/>
            <person name="Ettema T.J."/>
        </authorList>
    </citation>
    <scope>NUCLEOTIDE SEQUENCE</scope>
</reference>
<organism evidence="1">
    <name type="scientific">marine sediment metagenome</name>
    <dbReference type="NCBI Taxonomy" id="412755"/>
    <lineage>
        <taxon>unclassified sequences</taxon>
        <taxon>metagenomes</taxon>
        <taxon>ecological metagenomes</taxon>
    </lineage>
</organism>
<name>A0A0F9D5G8_9ZZZZ</name>